<dbReference type="PROSITE" id="PS50088">
    <property type="entry name" value="ANK_REPEAT"/>
    <property type="match status" value="4"/>
</dbReference>
<dbReference type="GO" id="GO:0035556">
    <property type="term" value="P:intracellular signal transduction"/>
    <property type="evidence" value="ECO:0007669"/>
    <property type="project" value="InterPro"/>
</dbReference>
<comment type="caution">
    <text evidence="5">The sequence shown here is derived from an EMBL/GenBank/DDBJ whole genome shotgun (WGS) entry which is preliminary data.</text>
</comment>
<evidence type="ECO:0000313" key="6">
    <source>
        <dbReference type="Proteomes" id="UP001208570"/>
    </source>
</evidence>
<feature type="repeat" description="ANK" evidence="3">
    <location>
        <begin position="176"/>
        <end position="209"/>
    </location>
</feature>
<accession>A0AAD9MTP2</accession>
<dbReference type="Pfam" id="PF07525">
    <property type="entry name" value="SOCS_box"/>
    <property type="match status" value="1"/>
</dbReference>
<feature type="domain" description="SOCS box" evidence="4">
    <location>
        <begin position="265"/>
        <end position="318"/>
    </location>
</feature>
<dbReference type="InterPro" id="IPR036770">
    <property type="entry name" value="Ankyrin_rpt-contain_sf"/>
</dbReference>
<evidence type="ECO:0000256" key="3">
    <source>
        <dbReference type="PROSITE-ProRule" id="PRU00023"/>
    </source>
</evidence>
<dbReference type="Gene3D" id="1.25.40.20">
    <property type="entry name" value="Ankyrin repeat-containing domain"/>
    <property type="match status" value="2"/>
</dbReference>
<dbReference type="SUPFAM" id="SSF48403">
    <property type="entry name" value="Ankyrin repeat"/>
    <property type="match status" value="1"/>
</dbReference>
<dbReference type="Pfam" id="PF12796">
    <property type="entry name" value="Ank_2"/>
    <property type="match status" value="1"/>
</dbReference>
<dbReference type="EMBL" id="JAODUP010000932">
    <property type="protein sequence ID" value="KAK2142629.1"/>
    <property type="molecule type" value="Genomic_DNA"/>
</dbReference>
<feature type="repeat" description="ANK" evidence="3">
    <location>
        <begin position="75"/>
        <end position="107"/>
    </location>
</feature>
<dbReference type="AlphaFoldDB" id="A0AAD9MTP2"/>
<organism evidence="5 6">
    <name type="scientific">Paralvinella palmiformis</name>
    <dbReference type="NCBI Taxonomy" id="53620"/>
    <lineage>
        <taxon>Eukaryota</taxon>
        <taxon>Metazoa</taxon>
        <taxon>Spiralia</taxon>
        <taxon>Lophotrochozoa</taxon>
        <taxon>Annelida</taxon>
        <taxon>Polychaeta</taxon>
        <taxon>Sedentaria</taxon>
        <taxon>Canalipalpata</taxon>
        <taxon>Terebellida</taxon>
        <taxon>Terebelliformia</taxon>
        <taxon>Alvinellidae</taxon>
        <taxon>Paralvinella</taxon>
    </lineage>
</organism>
<dbReference type="SMART" id="SM00248">
    <property type="entry name" value="ANK"/>
    <property type="match status" value="5"/>
</dbReference>
<evidence type="ECO:0000259" key="4">
    <source>
        <dbReference type="PROSITE" id="PS50225"/>
    </source>
</evidence>
<protein>
    <recommendedName>
        <fullName evidence="4">SOCS box domain-containing protein</fullName>
    </recommendedName>
</protein>
<keyword evidence="6" id="KW-1185">Reference proteome</keyword>
<dbReference type="PANTHER" id="PTHR24198">
    <property type="entry name" value="ANKYRIN REPEAT AND PROTEIN KINASE DOMAIN-CONTAINING PROTEIN"/>
    <property type="match status" value="1"/>
</dbReference>
<dbReference type="PANTHER" id="PTHR24198:SF165">
    <property type="entry name" value="ANKYRIN REPEAT-CONTAINING PROTEIN-RELATED"/>
    <property type="match status" value="1"/>
</dbReference>
<dbReference type="SMART" id="SM00969">
    <property type="entry name" value="SOCS_box"/>
    <property type="match status" value="1"/>
</dbReference>
<feature type="repeat" description="ANK" evidence="3">
    <location>
        <begin position="143"/>
        <end position="175"/>
    </location>
</feature>
<dbReference type="PRINTS" id="PR01415">
    <property type="entry name" value="ANKYRIN"/>
</dbReference>
<dbReference type="Proteomes" id="UP001208570">
    <property type="component" value="Unassembled WGS sequence"/>
</dbReference>
<reference evidence="5" key="1">
    <citation type="journal article" date="2023" name="Mol. Biol. Evol.">
        <title>Third-Generation Sequencing Reveals the Adaptive Role of the Epigenome in Three Deep-Sea Polychaetes.</title>
        <authorList>
            <person name="Perez M."/>
            <person name="Aroh O."/>
            <person name="Sun Y."/>
            <person name="Lan Y."/>
            <person name="Juniper S.K."/>
            <person name="Young C.R."/>
            <person name="Angers B."/>
            <person name="Qian P.Y."/>
        </authorList>
    </citation>
    <scope>NUCLEOTIDE SEQUENCE</scope>
    <source>
        <strain evidence="5">P08H-3</strain>
    </source>
</reference>
<evidence type="ECO:0000313" key="5">
    <source>
        <dbReference type="EMBL" id="KAK2142629.1"/>
    </source>
</evidence>
<dbReference type="Pfam" id="PF00023">
    <property type="entry name" value="Ank"/>
    <property type="match status" value="2"/>
</dbReference>
<name>A0AAD9MTP2_9ANNE</name>
<dbReference type="PROSITE" id="PS50297">
    <property type="entry name" value="ANK_REP_REGION"/>
    <property type="match status" value="4"/>
</dbReference>
<dbReference type="InterPro" id="IPR036036">
    <property type="entry name" value="SOCS_box-like_dom_sf"/>
</dbReference>
<keyword evidence="2 3" id="KW-0040">ANK repeat</keyword>
<dbReference type="InterPro" id="IPR002110">
    <property type="entry name" value="Ankyrin_rpt"/>
</dbReference>
<dbReference type="PROSITE" id="PS50225">
    <property type="entry name" value="SOCS"/>
    <property type="match status" value="1"/>
</dbReference>
<dbReference type="CDD" id="cd03587">
    <property type="entry name" value="SOCS"/>
    <property type="match status" value="1"/>
</dbReference>
<evidence type="ECO:0000256" key="2">
    <source>
        <dbReference type="ARBA" id="ARBA00023043"/>
    </source>
</evidence>
<sequence>MSTDKSLYNKLKTAVLGKDITAVRRLLKGGVCIDNTNSGFWFEGTLLHEAVAIGNHEIVKLLLQSKPEVNARDKSGQTSLHLACRSGRALIVQLLLDHGADVDAVTMTGRSCLHVAMWQRHANIAMSLLQHGAICSINRKDEDGWTPMHWAAKGNLHSVTRAMTDKGGQVNVKDRRGQTPLHLALLYHGDVTMMKILLEAGADPNIPLQNTSCLVAFMKLKHCTPGALNVLLRSDYFVHQDTSLFNTSVLSQLQIKHKELYAIILVHKKKLPKLANFCRFRIRKHLSTVCAGHSITSCIQKLPLPELLQDFIMLKNLDAV</sequence>
<feature type="repeat" description="ANK" evidence="3">
    <location>
        <begin position="42"/>
        <end position="74"/>
    </location>
</feature>
<keyword evidence="1" id="KW-0677">Repeat</keyword>
<dbReference type="InterPro" id="IPR001496">
    <property type="entry name" value="SOCS_box"/>
</dbReference>
<dbReference type="SUPFAM" id="SSF158235">
    <property type="entry name" value="SOCS box-like"/>
    <property type="match status" value="1"/>
</dbReference>
<proteinExistence type="predicted"/>
<evidence type="ECO:0000256" key="1">
    <source>
        <dbReference type="ARBA" id="ARBA00022737"/>
    </source>
</evidence>
<gene>
    <name evidence="5" type="ORF">LSH36_932g01007</name>
</gene>